<name>A0AAE1KR10_PETCI</name>
<feature type="compositionally biased region" description="Polar residues" evidence="1">
    <location>
        <begin position="1"/>
        <end position="10"/>
    </location>
</feature>
<proteinExistence type="predicted"/>
<comment type="caution">
    <text evidence="2">The sequence shown here is derived from an EMBL/GenBank/DDBJ whole genome shotgun (WGS) entry which is preliminary data.</text>
</comment>
<reference evidence="2" key="1">
    <citation type="submission" date="2023-10" db="EMBL/GenBank/DDBJ databases">
        <title>Genome assemblies of two species of porcelain crab, Petrolisthes cinctipes and Petrolisthes manimaculis (Anomura: Porcellanidae).</title>
        <authorList>
            <person name="Angst P."/>
        </authorList>
    </citation>
    <scope>NUCLEOTIDE SEQUENCE</scope>
    <source>
        <strain evidence="2">PB745_01</strain>
        <tissue evidence="2">Gill</tissue>
    </source>
</reference>
<evidence type="ECO:0000256" key="1">
    <source>
        <dbReference type="SAM" id="MobiDB-lite"/>
    </source>
</evidence>
<organism evidence="2 3">
    <name type="scientific">Petrolisthes cinctipes</name>
    <name type="common">Flat porcelain crab</name>
    <dbReference type="NCBI Taxonomy" id="88211"/>
    <lineage>
        <taxon>Eukaryota</taxon>
        <taxon>Metazoa</taxon>
        <taxon>Ecdysozoa</taxon>
        <taxon>Arthropoda</taxon>
        <taxon>Crustacea</taxon>
        <taxon>Multicrustacea</taxon>
        <taxon>Malacostraca</taxon>
        <taxon>Eumalacostraca</taxon>
        <taxon>Eucarida</taxon>
        <taxon>Decapoda</taxon>
        <taxon>Pleocyemata</taxon>
        <taxon>Anomura</taxon>
        <taxon>Galatheoidea</taxon>
        <taxon>Porcellanidae</taxon>
        <taxon>Petrolisthes</taxon>
    </lineage>
</organism>
<evidence type="ECO:0000313" key="2">
    <source>
        <dbReference type="EMBL" id="KAK3880658.1"/>
    </source>
</evidence>
<sequence>MLQPSASSAQARPFLYEDPINDKESAGEEEDCEQPGKGLSMTDIKRIVELGGQLRHLLEQNDFKNNEAHCVAISQAIISSYEDQYHTHANSLKQRKISDVLA</sequence>
<dbReference type="AlphaFoldDB" id="A0AAE1KR10"/>
<accession>A0AAE1KR10</accession>
<gene>
    <name evidence="2" type="ORF">Pcinc_014816</name>
</gene>
<feature type="region of interest" description="Disordered" evidence="1">
    <location>
        <begin position="1"/>
        <end position="38"/>
    </location>
</feature>
<evidence type="ECO:0000313" key="3">
    <source>
        <dbReference type="Proteomes" id="UP001286313"/>
    </source>
</evidence>
<keyword evidence="3" id="KW-1185">Reference proteome</keyword>
<protein>
    <submittedName>
        <fullName evidence="2">Uncharacterized protein</fullName>
    </submittedName>
</protein>
<dbReference type="EMBL" id="JAWQEG010001301">
    <property type="protein sequence ID" value="KAK3880658.1"/>
    <property type="molecule type" value="Genomic_DNA"/>
</dbReference>
<dbReference type="Proteomes" id="UP001286313">
    <property type="component" value="Unassembled WGS sequence"/>
</dbReference>